<feature type="domain" description="Beta-ketoacyl synthase-like N-terminal" evidence="1">
    <location>
        <begin position="30"/>
        <end position="202"/>
    </location>
</feature>
<comment type="caution">
    <text evidence="2">The sequence shown here is derived from an EMBL/GenBank/DDBJ whole genome shotgun (WGS) entry which is preliminary data.</text>
</comment>
<evidence type="ECO:0000313" key="3">
    <source>
        <dbReference type="Proteomes" id="UP000196086"/>
    </source>
</evidence>
<dbReference type="Pfam" id="PF13723">
    <property type="entry name" value="Ketoacyl-synt_2"/>
    <property type="match status" value="1"/>
</dbReference>
<dbReference type="RefSeq" id="WP_086650738.1">
    <property type="nucleotide sequence ID" value="NZ_JOMQ01000014.1"/>
</dbReference>
<accession>A0A1Z5YW92</accession>
<dbReference type="EMBL" id="JOMQ01000014">
    <property type="protein sequence ID" value="OUJ03288.1"/>
    <property type="molecule type" value="Genomic_DNA"/>
</dbReference>
<protein>
    <recommendedName>
        <fullName evidence="1">Beta-ketoacyl synthase-like N-terminal domain-containing protein</fullName>
    </recommendedName>
</protein>
<dbReference type="InterPro" id="IPR014030">
    <property type="entry name" value="Ketoacyl_synth_N"/>
</dbReference>
<proteinExistence type="predicted"/>
<sequence length="264" mass="27765">MKVGVRGVSVWGPGLAGWAQAQECLQGKTEWLEQEQSPPSASILAPNERRRSGPVTRLAMAVASEACTVAGMETSDLSVVFASANGDGGVIDSILRALSESGGEVSPTQFHNSVHNAPAGYWTIGHNSIAPATALGCYDWSFGLGLLKAASEAVVEQHPVLFVAYDQPIPGPIGKVRITKSNFACAFLLDPNLSQQAMAQLNLRYVPRGTLPIDMPSHKGLQALAADNPAARSLSLLTCLAQHRAGTVRIACQPGQLEVDVSPC</sequence>
<dbReference type="Gene3D" id="3.40.47.10">
    <property type="match status" value="1"/>
</dbReference>
<dbReference type="GO" id="GO:0016746">
    <property type="term" value="F:acyltransferase activity"/>
    <property type="evidence" value="ECO:0007669"/>
    <property type="project" value="InterPro"/>
</dbReference>
<organism evidence="2 3">
    <name type="scientific">Acetobacter cibinongensis</name>
    <dbReference type="NCBI Taxonomy" id="146475"/>
    <lineage>
        <taxon>Bacteria</taxon>
        <taxon>Pseudomonadati</taxon>
        <taxon>Pseudomonadota</taxon>
        <taxon>Alphaproteobacteria</taxon>
        <taxon>Acetobacterales</taxon>
        <taxon>Acetobacteraceae</taxon>
        <taxon>Acetobacter</taxon>
    </lineage>
</organism>
<dbReference type="InterPro" id="IPR016039">
    <property type="entry name" value="Thiolase-like"/>
</dbReference>
<gene>
    <name evidence="2" type="ORF">HK14_02365</name>
</gene>
<evidence type="ECO:0000259" key="1">
    <source>
        <dbReference type="Pfam" id="PF13723"/>
    </source>
</evidence>
<dbReference type="OrthoDB" id="9798676at2"/>
<evidence type="ECO:0000313" key="2">
    <source>
        <dbReference type="EMBL" id="OUJ03288.1"/>
    </source>
</evidence>
<reference evidence="2 3" key="1">
    <citation type="submission" date="2014-06" db="EMBL/GenBank/DDBJ databases">
        <authorList>
            <person name="Ju J."/>
            <person name="Zhang J."/>
        </authorList>
    </citation>
    <scope>NUCLEOTIDE SEQUENCE [LARGE SCALE GENOMIC DNA]</scope>
    <source>
        <strain evidence="2 3">DsW_47</strain>
    </source>
</reference>
<dbReference type="Proteomes" id="UP000196086">
    <property type="component" value="Unassembled WGS sequence"/>
</dbReference>
<dbReference type="SUPFAM" id="SSF53901">
    <property type="entry name" value="Thiolase-like"/>
    <property type="match status" value="1"/>
</dbReference>
<dbReference type="AlphaFoldDB" id="A0A1Z5YW92"/>
<name>A0A1Z5YW92_9PROT</name>